<dbReference type="InterPro" id="IPR036388">
    <property type="entry name" value="WH-like_DNA-bd_sf"/>
</dbReference>
<dbReference type="GO" id="GO:0005737">
    <property type="term" value="C:cytoplasm"/>
    <property type="evidence" value="ECO:0007669"/>
    <property type="project" value="UniProtKB-SubCell"/>
</dbReference>
<evidence type="ECO:0000256" key="1">
    <source>
        <dbReference type="ARBA" id="ARBA00004496"/>
    </source>
</evidence>
<protein>
    <recommendedName>
        <fullName evidence="3">Regulatory protein RecX</fullName>
    </recommendedName>
</protein>
<gene>
    <name evidence="5" type="ORF">BWX89_00283</name>
</gene>
<keyword evidence="4" id="KW-0963">Cytoplasm</keyword>
<comment type="subcellular location">
    <subcellularLocation>
        <location evidence="1">Cytoplasm</location>
    </subcellularLocation>
</comment>
<evidence type="ECO:0000256" key="3">
    <source>
        <dbReference type="ARBA" id="ARBA00018111"/>
    </source>
</evidence>
<dbReference type="AlphaFoldDB" id="A0A1V6CDF4"/>
<sequence length="133" mass="15492">MRILSISEVSESKLKSSLQKKGYKQEDILDVLDYLREKRFIDDIRFCTILIKKHINKEKGINYIRQLLSLHGIPENTITGILAKTYPQSLEYKVAKNFLKSLKLPFPKAILKLKTRGFSEETIEKLTEEFSSE</sequence>
<dbReference type="GO" id="GO:0006282">
    <property type="term" value="P:regulation of DNA repair"/>
    <property type="evidence" value="ECO:0007669"/>
    <property type="project" value="InterPro"/>
</dbReference>
<dbReference type="PANTHER" id="PTHR33602:SF1">
    <property type="entry name" value="REGULATORY PROTEIN RECX FAMILY PROTEIN"/>
    <property type="match status" value="1"/>
</dbReference>
<dbReference type="PANTHER" id="PTHR33602">
    <property type="entry name" value="REGULATORY PROTEIN RECX FAMILY PROTEIN"/>
    <property type="match status" value="1"/>
</dbReference>
<evidence type="ECO:0000256" key="4">
    <source>
        <dbReference type="ARBA" id="ARBA00022490"/>
    </source>
</evidence>
<comment type="similarity">
    <text evidence="2">Belongs to the RecX family.</text>
</comment>
<proteinExistence type="inferred from homology"/>
<dbReference type="Gene3D" id="1.10.10.10">
    <property type="entry name" value="Winged helix-like DNA-binding domain superfamily/Winged helix DNA-binding domain"/>
    <property type="match status" value="1"/>
</dbReference>
<dbReference type="Proteomes" id="UP000485562">
    <property type="component" value="Unassembled WGS sequence"/>
</dbReference>
<evidence type="ECO:0000256" key="2">
    <source>
        <dbReference type="ARBA" id="ARBA00009695"/>
    </source>
</evidence>
<dbReference type="InterPro" id="IPR003783">
    <property type="entry name" value="Regulatory_RecX"/>
</dbReference>
<name>A0A1V6CDF4_UNCT6</name>
<evidence type="ECO:0000313" key="5">
    <source>
        <dbReference type="EMBL" id="OQB74925.1"/>
    </source>
</evidence>
<comment type="caution">
    <text evidence="5">The sequence shown here is derived from an EMBL/GenBank/DDBJ whole genome shotgun (WGS) entry which is preliminary data.</text>
</comment>
<accession>A0A1V6CDF4</accession>
<dbReference type="EMBL" id="MWDQ01000026">
    <property type="protein sequence ID" value="OQB74925.1"/>
    <property type="molecule type" value="Genomic_DNA"/>
</dbReference>
<reference evidence="5" key="1">
    <citation type="submission" date="2017-02" db="EMBL/GenBank/DDBJ databases">
        <title>Delving into the versatile metabolic prowess of the omnipresent phylum Bacteroidetes.</title>
        <authorList>
            <person name="Nobu M.K."/>
            <person name="Mei R."/>
            <person name="Narihiro T."/>
            <person name="Kuroda K."/>
            <person name="Liu W.-T."/>
        </authorList>
    </citation>
    <scope>NUCLEOTIDE SEQUENCE</scope>
    <source>
        <strain evidence="5">ADurb.Bin131</strain>
    </source>
</reference>
<organism evidence="5">
    <name type="scientific">candidate division TA06 bacterium ADurb.Bin131</name>
    <dbReference type="NCBI Taxonomy" id="1852827"/>
    <lineage>
        <taxon>Bacteria</taxon>
        <taxon>Bacteria division TA06</taxon>
    </lineage>
</organism>